<dbReference type="Proteomes" id="UP000199126">
    <property type="component" value="Unassembled WGS sequence"/>
</dbReference>
<protein>
    <submittedName>
        <fullName evidence="3">Uncharacterized protein</fullName>
    </submittedName>
</protein>
<accession>A0A1H8QEZ9</accession>
<feature type="transmembrane region" description="Helical" evidence="2">
    <location>
        <begin position="55"/>
        <end position="77"/>
    </location>
</feature>
<feature type="transmembrane region" description="Helical" evidence="2">
    <location>
        <begin position="246"/>
        <end position="265"/>
    </location>
</feature>
<evidence type="ECO:0000313" key="4">
    <source>
        <dbReference type="Proteomes" id="UP000199126"/>
    </source>
</evidence>
<feature type="transmembrane region" description="Helical" evidence="2">
    <location>
        <begin position="26"/>
        <end position="49"/>
    </location>
</feature>
<dbReference type="RefSeq" id="WP_089822167.1">
    <property type="nucleotide sequence ID" value="NZ_FODV01000003.1"/>
</dbReference>
<keyword evidence="2" id="KW-1133">Transmembrane helix</keyword>
<reference evidence="4" key="1">
    <citation type="submission" date="2016-10" db="EMBL/GenBank/DDBJ databases">
        <authorList>
            <person name="Varghese N."/>
            <person name="Submissions S."/>
        </authorList>
    </citation>
    <scope>NUCLEOTIDE SEQUENCE [LARGE SCALE GENOMIC DNA]</scope>
    <source>
        <strain evidence="4">CGMCC 1.10121</strain>
    </source>
</reference>
<keyword evidence="2" id="KW-0472">Membrane</keyword>
<dbReference type="InterPro" id="IPR058278">
    <property type="entry name" value="DUF7972"/>
</dbReference>
<keyword evidence="1" id="KW-0175">Coiled coil</keyword>
<gene>
    <name evidence="3" type="ORF">SAMN04487948_10373</name>
</gene>
<name>A0A1H8QEZ9_9EURY</name>
<feature type="coiled-coil region" evidence="1">
    <location>
        <begin position="127"/>
        <end position="154"/>
    </location>
</feature>
<dbReference type="AlphaFoldDB" id="A0A1H8QEZ9"/>
<sequence length="329" mass="36064">MTNQDSPDHLNRLKEWYLLTGSRTRLAGIVLFSLLVVTGVLVETGVMYVGPGSSMLSLLASGMLSGLLSLITVSLSINQLILSRVFGSPSGLTDRLEGNLEFRRNIEEVTGVRTSPNDPASFLGLVAETLERRAANLERTIDDSEADYADEFAEYTQELVSYGQHLGQVREGDETFKVLDIMIGSRYAYHMDRVRELRSMYGNHISKGSDDDLEAIFELLKAVATIRQFFKTIAIQQDLAMLSRRIIYTGVLAVVTNYALTTVYTSSSGVPTTISPAHLPLVVTLATPILFAPLVILVSYLLRVATIALYTASVGSFVPPEEQITTSSD</sequence>
<dbReference type="EMBL" id="FODV01000003">
    <property type="protein sequence ID" value="SEO52571.1"/>
    <property type="molecule type" value="Genomic_DNA"/>
</dbReference>
<evidence type="ECO:0000256" key="1">
    <source>
        <dbReference type="SAM" id="Coils"/>
    </source>
</evidence>
<organism evidence="3 4">
    <name type="scientific">Halogranum amylolyticum</name>
    <dbReference type="NCBI Taxonomy" id="660520"/>
    <lineage>
        <taxon>Archaea</taxon>
        <taxon>Methanobacteriati</taxon>
        <taxon>Methanobacteriota</taxon>
        <taxon>Stenosarchaea group</taxon>
        <taxon>Halobacteria</taxon>
        <taxon>Halobacteriales</taxon>
        <taxon>Haloferacaceae</taxon>
    </lineage>
</organism>
<dbReference type="OrthoDB" id="265845at2157"/>
<keyword evidence="4" id="KW-1185">Reference proteome</keyword>
<evidence type="ECO:0000313" key="3">
    <source>
        <dbReference type="EMBL" id="SEO52571.1"/>
    </source>
</evidence>
<dbReference type="Pfam" id="PF25927">
    <property type="entry name" value="DUF7972"/>
    <property type="match status" value="1"/>
</dbReference>
<feature type="transmembrane region" description="Helical" evidence="2">
    <location>
        <begin position="277"/>
        <end position="302"/>
    </location>
</feature>
<proteinExistence type="predicted"/>
<evidence type="ECO:0000256" key="2">
    <source>
        <dbReference type="SAM" id="Phobius"/>
    </source>
</evidence>
<keyword evidence="2" id="KW-0812">Transmembrane</keyword>